<dbReference type="GO" id="GO:0046872">
    <property type="term" value="F:metal ion binding"/>
    <property type="evidence" value="ECO:0007669"/>
    <property type="project" value="UniProtKB-KW"/>
</dbReference>
<dbReference type="GO" id="GO:0002100">
    <property type="term" value="P:tRNA wobble adenosine to inosine editing"/>
    <property type="evidence" value="ECO:0007669"/>
    <property type="project" value="InterPro"/>
</dbReference>
<protein>
    <recommendedName>
        <fullName evidence="3">CMP/dCMP-type deaminase domain-containing protein</fullName>
    </recommendedName>
</protein>
<dbReference type="InterPro" id="IPR002125">
    <property type="entry name" value="CMP_dCMP_dom"/>
</dbReference>
<proteinExistence type="inferred from homology"/>
<dbReference type="AlphaFoldDB" id="A0A7S0YIP1"/>
<reference evidence="4" key="1">
    <citation type="submission" date="2021-01" db="EMBL/GenBank/DDBJ databases">
        <authorList>
            <person name="Corre E."/>
            <person name="Pelletier E."/>
            <person name="Niang G."/>
            <person name="Scheremetjew M."/>
            <person name="Finn R."/>
            <person name="Kale V."/>
            <person name="Holt S."/>
            <person name="Cochrane G."/>
            <person name="Meng A."/>
            <person name="Brown T."/>
            <person name="Cohen L."/>
        </authorList>
    </citation>
    <scope>NUCLEOTIDE SEQUENCE</scope>
    <source>
        <strain evidence="4">SAG 63-3</strain>
    </source>
</reference>
<evidence type="ECO:0000259" key="3">
    <source>
        <dbReference type="PROSITE" id="PS51747"/>
    </source>
</evidence>
<feature type="domain" description="CMP/dCMP-type deaminase" evidence="3">
    <location>
        <begin position="256"/>
        <end position="373"/>
    </location>
</feature>
<dbReference type="PANTHER" id="PTHR11079:SF156">
    <property type="entry name" value="INACTIVE TRNA-SPECIFIC ADENOSINE DEAMINASE-LIKE PROTEIN 3-RELATED"/>
    <property type="match status" value="1"/>
</dbReference>
<keyword evidence="1" id="KW-0819">tRNA processing</keyword>
<dbReference type="Gene3D" id="3.40.140.10">
    <property type="entry name" value="Cytidine Deaminase, domain 2"/>
    <property type="match status" value="1"/>
</dbReference>
<dbReference type="PROSITE" id="PS51747">
    <property type="entry name" value="CYT_DCMP_DEAMINASES_2"/>
    <property type="match status" value="1"/>
</dbReference>
<evidence type="ECO:0000313" key="4">
    <source>
        <dbReference type="EMBL" id="CAD8778194.1"/>
    </source>
</evidence>
<dbReference type="PANTHER" id="PTHR11079">
    <property type="entry name" value="CYTOSINE DEAMINASE FAMILY MEMBER"/>
    <property type="match status" value="1"/>
</dbReference>
<dbReference type="EMBL" id="HBFM01020816">
    <property type="protein sequence ID" value="CAD8778194.1"/>
    <property type="molecule type" value="Transcribed_RNA"/>
</dbReference>
<sequence length="383" mass="43600">MMDFDLKFETLKFIRSQDDDILVLTNIVVASVPLKFGNNLIRQLTSKYPLDSLKHLKRVKKKSEERLEIVVCEAPFPDFVIQQLKDDSVINLYPALKFIKDNNIDDIYITKASNSPPRDKTNVPKWNEYWPILWRIPDNLSEVELNPTSLISAQPYFEKYMNIACNKFFKSFICDDSTESVVTKVSTELSTCCTNSAIIVDPATSLIIGEGFDRTNIHPLDHAVMVAIKDVANKILIVESQTVIGAKKMADPLSHEDESENAEMEKEAKRQRLNEGNEECISSSSFHLQTLEAKSTLEESATCQVRAKVDRPYMCTGLDCFVVREPCVMCAMAMVHSRIQRVVYCIPDLEFGALGGKFKLHSQRTLNHHYEVFHLPQKEISNI</sequence>
<gene>
    <name evidence="4" type="ORF">PPAR00522_LOCUS13533</name>
</gene>
<dbReference type="InterPro" id="IPR016193">
    <property type="entry name" value="Cytidine_deaminase-like"/>
</dbReference>
<dbReference type="GO" id="GO:0052717">
    <property type="term" value="F:tRNA-specific adenosine-34 deaminase activity"/>
    <property type="evidence" value="ECO:0007669"/>
    <property type="project" value="UniProtKB-EC"/>
</dbReference>
<comment type="similarity">
    <text evidence="2">Belongs to the cytidine and deoxycytidylate deaminase family. ADAT3 subfamily.</text>
</comment>
<name>A0A7S0YIP1_9CHLO</name>
<dbReference type="SUPFAM" id="SSF53927">
    <property type="entry name" value="Cytidine deaminase-like"/>
    <property type="match status" value="1"/>
</dbReference>
<evidence type="ECO:0000256" key="2">
    <source>
        <dbReference type="ARBA" id="ARBA00038160"/>
    </source>
</evidence>
<organism evidence="4">
    <name type="scientific">Polytomella parva</name>
    <dbReference type="NCBI Taxonomy" id="51329"/>
    <lineage>
        <taxon>Eukaryota</taxon>
        <taxon>Viridiplantae</taxon>
        <taxon>Chlorophyta</taxon>
        <taxon>core chlorophytes</taxon>
        <taxon>Chlorophyceae</taxon>
        <taxon>CS clade</taxon>
        <taxon>Chlamydomonadales</taxon>
        <taxon>Chlamydomonadaceae</taxon>
        <taxon>Polytomella</taxon>
    </lineage>
</organism>
<evidence type="ECO:0000256" key="1">
    <source>
        <dbReference type="ARBA" id="ARBA00022694"/>
    </source>
</evidence>
<dbReference type="GO" id="GO:0005634">
    <property type="term" value="C:nucleus"/>
    <property type="evidence" value="ECO:0007669"/>
    <property type="project" value="TreeGrafter"/>
</dbReference>
<dbReference type="GO" id="GO:0005737">
    <property type="term" value="C:cytoplasm"/>
    <property type="evidence" value="ECO:0007669"/>
    <property type="project" value="TreeGrafter"/>
</dbReference>
<accession>A0A7S0YIP1</accession>